<sequence>MVTASKVPMLKPDEYDLWRMRMKQYIQMVDYSLWEVIENGNAPPITQVVKDAKSLLQAVEKRLGGNAATKKTQRNLLKQQYENFTASSSDVLDQTFDRLQNLISQLEIYGESISQEDVNQKFLRSLSPEWNTHTIAWRNKPEIDTLSLDDLYNNLKIYKPEVKGTSSSNINTQNVAFVSSNSTNNINGAVNTANGVTTASTQATAVNSTTIDNLSDAVICSFFSSQPNSPQLDNKDLKFSMNGNETIGFDKSKVECYNCHKRGHFARECIAPRSQDTKHKEGTRRIVPVETPASAALLSCDGLGGYDWSDQAEEGPTNFTLMAYSSTSSNFEVSTDSNCSSSCLENTKILKEQNEQLLKDLRTSKINAITYKTGLQEFMNEPIVSKPTAKKPVVETSEAKASADKPKDVRKNFGPPLIEDWISDSEDEAESKLKIEKKTVKPSFAKIEFVKSKEQVKSHRKTTVKHDEKPKQNTHRRSGNQINWNNMMSQRLGMNVAKPKSHLSKSAHSSVKRSIHKKIAFTNSNVPRKFNTNRSKTVNTARPKAVVNVVQGNAVNAVKASAWKSAMDLQDKGVIDSGCSRHMTRNMSYLTNYEEIGGGYVSFGGNLKGGKINGKGKFDSKADKGFFIGYSLNSKTFRVFNNRTRIMEENLHIRFGKNTPIIARSRPNWLIDIDALAKSMNYKLVVARNQSNGNEGTKTCYDADDDEEADMNNMDTTIQVSPVATTRIHKNHPLDQVIGDLHSTTQTRNMSKNLEENRAIGTKWVFQNKKDERGIMLRNKARLVTQGHTQEEGIDYDKFFAPIARIKAIRLFLSYASFKDFVVYQMDVKVLFSMERLKMRGNIDKTLFIRMYKDDILLVQVYIDDIIFGSTKKELCNAFEKMMHAKLQMSYMGELTFFLGLQVKQKQDGIFISQDKYVVEIIKKYGFLEVKNASTLMETQKPLLKDEDGEEVDVHMYRSMISSLMYLTFQGLILCLQCVHVQDTKLIQKFHIFML</sequence>
<dbReference type="SMART" id="SM00343">
    <property type="entry name" value="ZnF_C2HC"/>
    <property type="match status" value="1"/>
</dbReference>
<dbReference type="GO" id="GO:0008270">
    <property type="term" value="F:zinc ion binding"/>
    <property type="evidence" value="ECO:0007669"/>
    <property type="project" value="UniProtKB-KW"/>
</dbReference>
<dbReference type="AlphaFoldDB" id="A0A699H4L9"/>
<dbReference type="GO" id="GO:0003676">
    <property type="term" value="F:nucleic acid binding"/>
    <property type="evidence" value="ECO:0007669"/>
    <property type="project" value="InterPro"/>
</dbReference>
<dbReference type="SUPFAM" id="SSF57756">
    <property type="entry name" value="Retrovirus zinc finger-like domains"/>
    <property type="match status" value="1"/>
</dbReference>
<dbReference type="Pfam" id="PF07727">
    <property type="entry name" value="RVT_2"/>
    <property type="match status" value="2"/>
</dbReference>
<dbReference type="PROSITE" id="PS50158">
    <property type="entry name" value="ZF_CCHC"/>
    <property type="match status" value="1"/>
</dbReference>
<organism evidence="4">
    <name type="scientific">Tanacetum cinerariifolium</name>
    <name type="common">Dalmatian daisy</name>
    <name type="synonym">Chrysanthemum cinerariifolium</name>
    <dbReference type="NCBI Taxonomy" id="118510"/>
    <lineage>
        <taxon>Eukaryota</taxon>
        <taxon>Viridiplantae</taxon>
        <taxon>Streptophyta</taxon>
        <taxon>Embryophyta</taxon>
        <taxon>Tracheophyta</taxon>
        <taxon>Spermatophyta</taxon>
        <taxon>Magnoliopsida</taxon>
        <taxon>eudicotyledons</taxon>
        <taxon>Gunneridae</taxon>
        <taxon>Pentapetalae</taxon>
        <taxon>asterids</taxon>
        <taxon>campanulids</taxon>
        <taxon>Asterales</taxon>
        <taxon>Asteraceae</taxon>
        <taxon>Asteroideae</taxon>
        <taxon>Anthemideae</taxon>
        <taxon>Anthemidinae</taxon>
        <taxon>Tanacetum</taxon>
    </lineage>
</organism>
<gene>
    <name evidence="4" type="ORF">Tci_306319</name>
</gene>
<evidence type="ECO:0000256" key="2">
    <source>
        <dbReference type="SAM" id="MobiDB-lite"/>
    </source>
</evidence>
<keyword evidence="1" id="KW-0479">Metal-binding</keyword>
<dbReference type="Gene3D" id="4.10.60.10">
    <property type="entry name" value="Zinc finger, CCHC-type"/>
    <property type="match status" value="1"/>
</dbReference>
<dbReference type="EMBL" id="BKCJ010102823">
    <property type="protein sequence ID" value="GEX34344.1"/>
    <property type="molecule type" value="Genomic_DNA"/>
</dbReference>
<dbReference type="InterPro" id="IPR057670">
    <property type="entry name" value="SH3_retrovirus"/>
</dbReference>
<dbReference type="InterPro" id="IPR013103">
    <property type="entry name" value="RVT_2"/>
</dbReference>
<dbReference type="Pfam" id="PF14223">
    <property type="entry name" value="Retrotran_gag_2"/>
    <property type="match status" value="1"/>
</dbReference>
<dbReference type="InterPro" id="IPR036875">
    <property type="entry name" value="Znf_CCHC_sf"/>
</dbReference>
<evidence type="ECO:0000256" key="1">
    <source>
        <dbReference type="PROSITE-ProRule" id="PRU00047"/>
    </source>
</evidence>
<keyword evidence="1" id="KW-0863">Zinc-finger</keyword>
<feature type="domain" description="CCHC-type" evidence="3">
    <location>
        <begin position="256"/>
        <end position="269"/>
    </location>
</feature>
<evidence type="ECO:0000259" key="3">
    <source>
        <dbReference type="PROSITE" id="PS50158"/>
    </source>
</evidence>
<feature type="region of interest" description="Disordered" evidence="2">
    <location>
        <begin position="455"/>
        <end position="485"/>
    </location>
</feature>
<name>A0A699H4L9_TANCI</name>
<accession>A0A699H4L9</accession>
<dbReference type="InterPro" id="IPR001878">
    <property type="entry name" value="Znf_CCHC"/>
</dbReference>
<dbReference type="Pfam" id="PF25597">
    <property type="entry name" value="SH3_retrovirus"/>
    <property type="match status" value="1"/>
</dbReference>
<protein>
    <submittedName>
        <fullName evidence="4">Retrovirus-related Pol polyprotein from transposon TNT 1-94</fullName>
    </submittedName>
</protein>
<evidence type="ECO:0000313" key="4">
    <source>
        <dbReference type="EMBL" id="GEX34344.1"/>
    </source>
</evidence>
<comment type="caution">
    <text evidence="4">The sequence shown here is derived from an EMBL/GenBank/DDBJ whole genome shotgun (WGS) entry which is preliminary data.</text>
</comment>
<proteinExistence type="predicted"/>
<reference evidence="4" key="1">
    <citation type="journal article" date="2019" name="Sci. Rep.">
        <title>Draft genome of Tanacetum cinerariifolium, the natural source of mosquito coil.</title>
        <authorList>
            <person name="Yamashiro T."/>
            <person name="Shiraishi A."/>
            <person name="Satake H."/>
            <person name="Nakayama K."/>
        </authorList>
    </citation>
    <scope>NUCLEOTIDE SEQUENCE</scope>
</reference>
<keyword evidence="1" id="KW-0862">Zinc</keyword>